<dbReference type="Gene3D" id="3.40.50.1000">
    <property type="entry name" value="HAD superfamily/HAD-like"/>
    <property type="match status" value="1"/>
</dbReference>
<organism evidence="2 3">
    <name type="scientific">Apiospora kogelbergensis</name>
    <dbReference type="NCBI Taxonomy" id="1337665"/>
    <lineage>
        <taxon>Eukaryota</taxon>
        <taxon>Fungi</taxon>
        <taxon>Dikarya</taxon>
        <taxon>Ascomycota</taxon>
        <taxon>Pezizomycotina</taxon>
        <taxon>Sordariomycetes</taxon>
        <taxon>Xylariomycetidae</taxon>
        <taxon>Amphisphaeriales</taxon>
        <taxon>Apiosporaceae</taxon>
        <taxon>Apiospora</taxon>
    </lineage>
</organism>
<dbReference type="InterPro" id="IPR027417">
    <property type="entry name" value="P-loop_NTPase"/>
</dbReference>
<accession>A0AAW0QM59</accession>
<evidence type="ECO:0000259" key="1">
    <source>
        <dbReference type="Pfam" id="PF14681"/>
    </source>
</evidence>
<dbReference type="Proteomes" id="UP001392437">
    <property type="component" value="Unassembled WGS sequence"/>
</dbReference>
<dbReference type="Pfam" id="PF14681">
    <property type="entry name" value="UPRTase"/>
    <property type="match status" value="1"/>
</dbReference>
<evidence type="ECO:0000313" key="2">
    <source>
        <dbReference type="EMBL" id="KAK8109530.1"/>
    </source>
</evidence>
<dbReference type="InterPro" id="IPR029057">
    <property type="entry name" value="PRTase-like"/>
</dbReference>
<dbReference type="PANTHER" id="PTHR43344:SF20">
    <property type="entry name" value="URACIL PHOSPHORIBOSYLTRANSFERASE"/>
    <property type="match status" value="1"/>
</dbReference>
<dbReference type="SUPFAM" id="SSF56784">
    <property type="entry name" value="HAD-like"/>
    <property type="match status" value="1"/>
</dbReference>
<dbReference type="SUPFAM" id="SSF53271">
    <property type="entry name" value="PRTase-like"/>
    <property type="match status" value="1"/>
</dbReference>
<protein>
    <recommendedName>
        <fullName evidence="1">Phosphoribosyltransferase domain-containing protein</fullName>
    </recommendedName>
</protein>
<dbReference type="InterPro" id="IPR000836">
    <property type="entry name" value="PRTase_dom"/>
</dbReference>
<dbReference type="PANTHER" id="PTHR43344">
    <property type="entry name" value="PHOSPHOSERINE PHOSPHATASE"/>
    <property type="match status" value="1"/>
</dbReference>
<dbReference type="GO" id="GO:0000287">
    <property type="term" value="F:magnesium ion binding"/>
    <property type="evidence" value="ECO:0007669"/>
    <property type="project" value="TreeGrafter"/>
</dbReference>
<dbReference type="Gene3D" id="3.40.50.300">
    <property type="entry name" value="P-loop containing nucleotide triphosphate hydrolases"/>
    <property type="match status" value="1"/>
</dbReference>
<dbReference type="GO" id="GO:0006564">
    <property type="term" value="P:L-serine biosynthetic process"/>
    <property type="evidence" value="ECO:0007669"/>
    <property type="project" value="TreeGrafter"/>
</dbReference>
<proteinExistence type="predicted"/>
<dbReference type="GO" id="GO:0036424">
    <property type="term" value="F:L-phosphoserine phosphatase activity"/>
    <property type="evidence" value="ECO:0007669"/>
    <property type="project" value="TreeGrafter"/>
</dbReference>
<dbReference type="Gene3D" id="3.40.50.2020">
    <property type="match status" value="1"/>
</dbReference>
<dbReference type="CDD" id="cd06223">
    <property type="entry name" value="PRTases_typeI"/>
    <property type="match status" value="1"/>
</dbReference>
<dbReference type="InterPro" id="IPR050582">
    <property type="entry name" value="HAD-like_SerB"/>
</dbReference>
<dbReference type="AlphaFoldDB" id="A0AAW0QM59"/>
<feature type="domain" description="Phosphoribosyltransferase" evidence="1">
    <location>
        <begin position="475"/>
        <end position="671"/>
    </location>
</feature>
<comment type="caution">
    <text evidence="2">The sequence shown here is derived from an EMBL/GenBank/DDBJ whole genome shotgun (WGS) entry which is preliminary data.</text>
</comment>
<dbReference type="SUPFAM" id="SSF52540">
    <property type="entry name" value="P-loop containing nucleoside triphosphate hydrolases"/>
    <property type="match status" value="1"/>
</dbReference>
<dbReference type="GO" id="GO:0005737">
    <property type="term" value="C:cytoplasm"/>
    <property type="evidence" value="ECO:0007669"/>
    <property type="project" value="TreeGrafter"/>
</dbReference>
<name>A0AAW0QM59_9PEZI</name>
<dbReference type="Pfam" id="PF13207">
    <property type="entry name" value="AAA_17"/>
    <property type="match status" value="1"/>
</dbReference>
<sequence>MDNFSDQIHTLSPPPTATVIGLYGIPGSGKTFLLKQLREQHEFDYFKLYEGCNVIGSLVPGGLDAFKKAEEHDKTLWRKHAIDSIKNECNFSERTAVVTGHFMFWPEGGQQQPVHTPNDFNTYSHILYLDVPAELIAQRRTNDTQRTRPSASVGHLRAWRDAEKTQLRMLCRQHGILFYLVSLQDIVSGQVPTLLHNFQHHSEESNTSHAILRLDEAMSTQKYPQTVLVLDADKTLATVDTGELFWSACKDEHDECPLKKLFGGPLGYSYTAFRQAMLLYEEAADEGRFDDLCDAVASKVQIHPEFVFLLRLVATHDHVGAVVVTCGLGRVWTKVLAKHGLSKAVQVIGGGRVEDGFVVTAAVKASLVSHLRVTHRAYVWAFGDSSLDIPMMCEADRAVVVVGPSLGRSRTMDDALSTAIDKGGLRAHQVLLPGDVPPRLDVAKLPLLQLHDPDFLQAVFDLPIESPDVVILHATEKNAAKLLMTPMRDARIRGTALRKAHASVGKYLTLEYLSEWIGVEKTAIPHVQGQQTPGFRMYGDEHISIVALMRGGEPLAQGVAEVLENAMFLHAQDPQDVKTHHLAGQSTVLLVDSVVNSGRTVLQFVEHIRELHATIPIVVVAGVVQAQSLQEGGLLYALGADDDFGIVALRLSDNNYTGSGGTDTGNRLFNTTHMP</sequence>
<dbReference type="Pfam" id="PF12710">
    <property type="entry name" value="HAD"/>
    <property type="match status" value="1"/>
</dbReference>
<evidence type="ECO:0000313" key="3">
    <source>
        <dbReference type="Proteomes" id="UP001392437"/>
    </source>
</evidence>
<dbReference type="EMBL" id="JAQQWP010000007">
    <property type="protein sequence ID" value="KAK8109530.1"/>
    <property type="molecule type" value="Genomic_DNA"/>
</dbReference>
<keyword evidence="3" id="KW-1185">Reference proteome</keyword>
<dbReference type="InterPro" id="IPR023214">
    <property type="entry name" value="HAD_sf"/>
</dbReference>
<gene>
    <name evidence="2" type="ORF">PG999_007667</name>
</gene>
<reference evidence="2 3" key="1">
    <citation type="submission" date="2023-01" db="EMBL/GenBank/DDBJ databases">
        <title>Analysis of 21 Apiospora genomes using comparative genomics revels a genus with tremendous synthesis potential of carbohydrate active enzymes and secondary metabolites.</title>
        <authorList>
            <person name="Sorensen T."/>
        </authorList>
    </citation>
    <scope>NUCLEOTIDE SEQUENCE [LARGE SCALE GENOMIC DNA]</scope>
    <source>
        <strain evidence="2 3">CBS 117206</strain>
    </source>
</reference>
<dbReference type="InterPro" id="IPR036412">
    <property type="entry name" value="HAD-like_sf"/>
</dbReference>